<dbReference type="NCBIfam" id="TIGR01569">
    <property type="entry name" value="A_tha_TIGR01569"/>
    <property type="match status" value="1"/>
</dbReference>
<gene>
    <name evidence="11 12" type="primary">LOC116212739</name>
</gene>
<dbReference type="PANTHER" id="PTHR33573:SF30">
    <property type="entry name" value="CASP-LIKE PROTEIN 2C1-RELATED"/>
    <property type="match status" value="1"/>
</dbReference>
<evidence type="ECO:0000256" key="6">
    <source>
        <dbReference type="ARBA" id="ARBA00022989"/>
    </source>
</evidence>
<evidence type="ECO:0000256" key="2">
    <source>
        <dbReference type="ARBA" id="ARBA00007651"/>
    </source>
</evidence>
<dbReference type="InterPro" id="IPR006702">
    <property type="entry name" value="CASP_dom"/>
</dbReference>
<dbReference type="OrthoDB" id="755577at2759"/>
<dbReference type="RefSeq" id="XP_031403275.1">
    <property type="nucleotide sequence ID" value="XM_031547415.1"/>
</dbReference>
<comment type="similarity">
    <text evidence="2 8">Belongs to the Casparian strip membrane proteins (CASP) family.</text>
</comment>
<comment type="subunit">
    <text evidence="3 8">Homodimer and heterodimers.</text>
</comment>
<keyword evidence="4 8" id="KW-1003">Cell membrane</keyword>
<evidence type="ECO:0000256" key="4">
    <source>
        <dbReference type="ARBA" id="ARBA00022475"/>
    </source>
</evidence>
<evidence type="ECO:0000313" key="11">
    <source>
        <dbReference type="RefSeq" id="XP_031403274.1"/>
    </source>
</evidence>
<protein>
    <recommendedName>
        <fullName evidence="8">CASP-like protein</fullName>
    </recommendedName>
</protein>
<dbReference type="PANTHER" id="PTHR33573">
    <property type="entry name" value="CASP-LIKE PROTEIN 4A4"/>
    <property type="match status" value="1"/>
</dbReference>
<dbReference type="Pfam" id="PF04535">
    <property type="entry name" value="CASP_dom"/>
    <property type="match status" value="1"/>
</dbReference>
<comment type="caution">
    <text evidence="8">Lacks conserved residue(s) required for the propagation of feature annotation.</text>
</comment>
<proteinExistence type="inferred from homology"/>
<feature type="transmembrane region" description="Helical" evidence="8">
    <location>
        <begin position="63"/>
        <end position="88"/>
    </location>
</feature>
<evidence type="ECO:0000256" key="1">
    <source>
        <dbReference type="ARBA" id="ARBA00004651"/>
    </source>
</evidence>
<dbReference type="RefSeq" id="XP_031403274.1">
    <property type="nucleotide sequence ID" value="XM_031547414.1"/>
</dbReference>
<evidence type="ECO:0000313" key="10">
    <source>
        <dbReference type="Proteomes" id="UP000515151"/>
    </source>
</evidence>
<keyword evidence="7 8" id="KW-0472">Membrane</keyword>
<dbReference type="GO" id="GO:0005886">
    <property type="term" value="C:plasma membrane"/>
    <property type="evidence" value="ECO:0007669"/>
    <property type="project" value="UniProtKB-SubCell"/>
</dbReference>
<name>A0A6P8E7B4_PUNGR</name>
<reference evidence="10" key="1">
    <citation type="journal article" date="2020" name="Plant Biotechnol. J.">
        <title>The pomegranate (Punica granatum L.) draft genome dissects genetic divergence between soft- and hard-seeded cultivars.</title>
        <authorList>
            <person name="Luo X."/>
            <person name="Li H."/>
            <person name="Wu Z."/>
            <person name="Yao W."/>
            <person name="Zhao P."/>
            <person name="Cao D."/>
            <person name="Yu H."/>
            <person name="Li K."/>
            <person name="Poudel K."/>
            <person name="Zhao D."/>
            <person name="Zhang F."/>
            <person name="Xia X."/>
            <person name="Chen L."/>
            <person name="Wang Q."/>
            <person name="Jing D."/>
            <person name="Cao S."/>
        </authorList>
    </citation>
    <scope>NUCLEOTIDE SEQUENCE [LARGE SCALE GENOMIC DNA]</scope>
</reference>
<dbReference type="AlphaFoldDB" id="A0A6P8E7B4"/>
<dbReference type="GeneID" id="116212739"/>
<organism evidence="10 12">
    <name type="scientific">Punica granatum</name>
    <name type="common">Pomegranate</name>
    <dbReference type="NCBI Taxonomy" id="22663"/>
    <lineage>
        <taxon>Eukaryota</taxon>
        <taxon>Viridiplantae</taxon>
        <taxon>Streptophyta</taxon>
        <taxon>Embryophyta</taxon>
        <taxon>Tracheophyta</taxon>
        <taxon>Spermatophyta</taxon>
        <taxon>Magnoliopsida</taxon>
        <taxon>eudicotyledons</taxon>
        <taxon>Gunneridae</taxon>
        <taxon>Pentapetalae</taxon>
        <taxon>rosids</taxon>
        <taxon>malvids</taxon>
        <taxon>Myrtales</taxon>
        <taxon>Lythraceae</taxon>
        <taxon>Punica</taxon>
    </lineage>
</organism>
<reference evidence="11 12" key="2">
    <citation type="submission" date="2025-04" db="UniProtKB">
        <authorList>
            <consortium name="RefSeq"/>
        </authorList>
    </citation>
    <scope>IDENTIFICATION</scope>
    <source>
        <tissue evidence="11 12">Leaf</tissue>
    </source>
</reference>
<feature type="transmembrane region" description="Helical" evidence="8">
    <location>
        <begin position="100"/>
        <end position="120"/>
    </location>
</feature>
<evidence type="ECO:0000256" key="3">
    <source>
        <dbReference type="ARBA" id="ARBA00011489"/>
    </source>
</evidence>
<feature type="domain" description="Casparian strip membrane protein" evidence="9">
    <location>
        <begin position="18"/>
        <end position="155"/>
    </location>
</feature>
<sequence>MSLEVEGSSSTPKQLPALKMLDCTLRVSAIPLSIASISLTVTDHQSNETFGKIEFHNLLGLKYMVLISAICAAYAFTSAASSWLRVLAIKAWIFFLSDQVIAYLMVTSVAAVSEIVYLGYKGDREVTWSEACSSFGKFCSRMGIGLVFHALALCCFLSLSVISAFRAFSVFDPPCVSSKEEEEDRRDN</sequence>
<comment type="subcellular location">
    <subcellularLocation>
        <location evidence="1 8">Cell membrane</location>
        <topology evidence="1 8">Multi-pass membrane protein</topology>
    </subcellularLocation>
</comment>
<evidence type="ECO:0000256" key="7">
    <source>
        <dbReference type="ARBA" id="ARBA00023136"/>
    </source>
</evidence>
<accession>A0A6P8E7B4</accession>
<keyword evidence="5 8" id="KW-0812">Transmembrane</keyword>
<feature type="transmembrane region" description="Helical" evidence="8">
    <location>
        <begin position="140"/>
        <end position="162"/>
    </location>
</feature>
<evidence type="ECO:0000313" key="12">
    <source>
        <dbReference type="RefSeq" id="XP_031403275.1"/>
    </source>
</evidence>
<keyword evidence="10" id="KW-1185">Reference proteome</keyword>
<evidence type="ECO:0000256" key="8">
    <source>
        <dbReference type="RuleBase" id="RU361233"/>
    </source>
</evidence>
<keyword evidence="6 8" id="KW-1133">Transmembrane helix</keyword>
<dbReference type="InterPro" id="IPR006459">
    <property type="entry name" value="CASP/CASPL"/>
</dbReference>
<dbReference type="Proteomes" id="UP000515151">
    <property type="component" value="Chromosome 7"/>
</dbReference>
<evidence type="ECO:0000259" key="9">
    <source>
        <dbReference type="Pfam" id="PF04535"/>
    </source>
</evidence>
<evidence type="ECO:0000256" key="5">
    <source>
        <dbReference type="ARBA" id="ARBA00022692"/>
    </source>
</evidence>